<dbReference type="InterPro" id="IPR019128">
    <property type="entry name" value="Dcc1"/>
</dbReference>
<dbReference type="Pfam" id="PF09724">
    <property type="entry name" value="Dcc1"/>
    <property type="match status" value="1"/>
</dbReference>
<dbReference type="GO" id="GO:0006260">
    <property type="term" value="P:DNA replication"/>
    <property type="evidence" value="ECO:0007669"/>
    <property type="project" value="UniProtKB-KW"/>
</dbReference>
<dbReference type="VEuPathDB" id="TrichDB:TVAG_476790"/>
<dbReference type="GO" id="GO:0031390">
    <property type="term" value="C:Ctf18 RFC-like complex"/>
    <property type="evidence" value="ECO:0000318"/>
    <property type="project" value="GO_Central"/>
</dbReference>
<keyword evidence="4" id="KW-1185">Reference proteome</keyword>
<dbReference type="PANTHER" id="PTHR13395:SF6">
    <property type="entry name" value="SISTER CHROMATID COHESION PROTEIN DCC1"/>
    <property type="match status" value="1"/>
</dbReference>
<dbReference type="KEGG" id="tva:5468308"/>
<evidence type="ECO:0000256" key="1">
    <source>
        <dbReference type="ARBA" id="ARBA00007017"/>
    </source>
</evidence>
<dbReference type="RefSeq" id="XP_001583736.1">
    <property type="nucleotide sequence ID" value="XM_001583686.1"/>
</dbReference>
<dbReference type="GO" id="GO:0000785">
    <property type="term" value="C:chromatin"/>
    <property type="evidence" value="ECO:0000318"/>
    <property type="project" value="GO_Central"/>
</dbReference>
<dbReference type="STRING" id="5722.A2DAA2"/>
<protein>
    <recommendedName>
        <fullName evidence="5">Sister chromatid cohesion protein DCC1</fullName>
    </recommendedName>
</protein>
<sequence length="350" mass="40920">MDSVEEIGFAEDFEKDQYLLFEMTEDDIQKLMTGMSEAEFVSTKNQPIVLCIDENTYDVKEFDTSNMLLPYMDNTILTKAYSTFELRSIKAPLLSFRKLLAENYLTLEEIGGAPLVNPIKFDDLMDNTLCSRYEFNKIIEKLCVIQIDECVKMPNLALRNKIIDQIIRFALTQSDWRKVSEKAVVSTFKLSQILIDQPANEEAAINNVENLVRAVLYSLSETISNDIITLKEKKIIKHIVATLLRSQRGNWMLKENFDKEIQGLVPPDIKFDHTYTYGVCVEHENGYLLIEEETLPITVEDRFKAIFALHKQWSEHEIAPFFKQFHTKDMHFNEWAKRYIRFADDFYMPR</sequence>
<reference evidence="3" key="1">
    <citation type="submission" date="2006-10" db="EMBL/GenBank/DDBJ databases">
        <authorList>
            <person name="Amadeo P."/>
            <person name="Zhao Q."/>
            <person name="Wortman J."/>
            <person name="Fraser-Liggett C."/>
            <person name="Carlton J."/>
        </authorList>
    </citation>
    <scope>NUCLEOTIDE SEQUENCE</scope>
    <source>
        <strain evidence="3">G3</strain>
    </source>
</reference>
<accession>A2DAA2</accession>
<dbReference type="InParanoid" id="A2DAA2"/>
<dbReference type="GO" id="GO:0000775">
    <property type="term" value="C:chromosome, centromeric region"/>
    <property type="evidence" value="ECO:0000318"/>
    <property type="project" value="GO_Central"/>
</dbReference>
<evidence type="ECO:0000313" key="3">
    <source>
        <dbReference type="EMBL" id="EAY22750.1"/>
    </source>
</evidence>
<dbReference type="PANTHER" id="PTHR13395">
    <property type="entry name" value="SISTER CHROMATID COHESION PROTEIN DCC1-RELATED"/>
    <property type="match status" value="1"/>
</dbReference>
<dbReference type="SMR" id="A2DAA2"/>
<evidence type="ECO:0000256" key="2">
    <source>
        <dbReference type="ARBA" id="ARBA00022705"/>
    </source>
</evidence>
<comment type="similarity">
    <text evidence="1">Belongs to the DCC1 family.</text>
</comment>
<gene>
    <name evidence="3" type="ORF">TVAG_476790</name>
</gene>
<dbReference type="AlphaFoldDB" id="A2DAA2"/>
<organism evidence="3 4">
    <name type="scientific">Trichomonas vaginalis (strain ATCC PRA-98 / G3)</name>
    <dbReference type="NCBI Taxonomy" id="412133"/>
    <lineage>
        <taxon>Eukaryota</taxon>
        <taxon>Metamonada</taxon>
        <taxon>Parabasalia</taxon>
        <taxon>Trichomonadida</taxon>
        <taxon>Trichomonadidae</taxon>
        <taxon>Trichomonas</taxon>
    </lineage>
</organism>
<name>A2DAA2_TRIV3</name>
<dbReference type="EMBL" id="DS113182">
    <property type="protein sequence ID" value="EAY22750.1"/>
    <property type="molecule type" value="Genomic_DNA"/>
</dbReference>
<keyword evidence="2" id="KW-0235">DNA replication</keyword>
<reference evidence="3" key="2">
    <citation type="journal article" date="2007" name="Science">
        <title>Draft genome sequence of the sexually transmitted pathogen Trichomonas vaginalis.</title>
        <authorList>
            <person name="Carlton J.M."/>
            <person name="Hirt R.P."/>
            <person name="Silva J.C."/>
            <person name="Delcher A.L."/>
            <person name="Schatz M."/>
            <person name="Zhao Q."/>
            <person name="Wortman J.R."/>
            <person name="Bidwell S.L."/>
            <person name="Alsmark U.C.M."/>
            <person name="Besteiro S."/>
            <person name="Sicheritz-Ponten T."/>
            <person name="Noel C.J."/>
            <person name="Dacks J.B."/>
            <person name="Foster P.G."/>
            <person name="Simillion C."/>
            <person name="Van de Peer Y."/>
            <person name="Miranda-Saavedra D."/>
            <person name="Barton G.J."/>
            <person name="Westrop G.D."/>
            <person name="Mueller S."/>
            <person name="Dessi D."/>
            <person name="Fiori P.L."/>
            <person name="Ren Q."/>
            <person name="Paulsen I."/>
            <person name="Zhang H."/>
            <person name="Bastida-Corcuera F.D."/>
            <person name="Simoes-Barbosa A."/>
            <person name="Brown M.T."/>
            <person name="Hayes R.D."/>
            <person name="Mukherjee M."/>
            <person name="Okumura C.Y."/>
            <person name="Schneider R."/>
            <person name="Smith A.J."/>
            <person name="Vanacova S."/>
            <person name="Villalvazo M."/>
            <person name="Haas B.J."/>
            <person name="Pertea M."/>
            <person name="Feldblyum T.V."/>
            <person name="Utterback T.R."/>
            <person name="Shu C.L."/>
            <person name="Osoegawa K."/>
            <person name="de Jong P.J."/>
            <person name="Hrdy I."/>
            <person name="Horvathova L."/>
            <person name="Zubacova Z."/>
            <person name="Dolezal P."/>
            <person name="Malik S.B."/>
            <person name="Logsdon J.M. Jr."/>
            <person name="Henze K."/>
            <person name="Gupta A."/>
            <person name="Wang C.C."/>
            <person name="Dunne R.L."/>
            <person name="Upcroft J.A."/>
            <person name="Upcroft P."/>
            <person name="White O."/>
            <person name="Salzberg S.L."/>
            <person name="Tang P."/>
            <person name="Chiu C.-H."/>
            <person name="Lee Y.-S."/>
            <person name="Embley T.M."/>
            <person name="Coombs G.H."/>
            <person name="Mottram J.C."/>
            <person name="Tachezy J."/>
            <person name="Fraser-Liggett C.M."/>
            <person name="Johnson P.J."/>
        </authorList>
    </citation>
    <scope>NUCLEOTIDE SEQUENCE [LARGE SCALE GENOMIC DNA]</scope>
    <source>
        <strain evidence="3">G3</strain>
    </source>
</reference>
<evidence type="ECO:0008006" key="5">
    <source>
        <dbReference type="Google" id="ProtNLM"/>
    </source>
</evidence>
<dbReference type="VEuPathDB" id="TrichDB:TVAGG3_0266830"/>
<proteinExistence type="inferred from homology"/>
<evidence type="ECO:0000313" key="4">
    <source>
        <dbReference type="Proteomes" id="UP000001542"/>
    </source>
</evidence>
<dbReference type="Proteomes" id="UP000001542">
    <property type="component" value="Unassembled WGS sequence"/>
</dbReference>
<dbReference type="GO" id="GO:0034088">
    <property type="term" value="P:maintenance of mitotic sister chromatid cohesion"/>
    <property type="evidence" value="ECO:0000318"/>
    <property type="project" value="GO_Central"/>
</dbReference>
<dbReference type="OrthoDB" id="5199543at2759"/>